<dbReference type="EMBL" id="UYRT01080791">
    <property type="protein sequence ID" value="VDN23401.1"/>
    <property type="molecule type" value="Genomic_DNA"/>
</dbReference>
<evidence type="ECO:0000256" key="2">
    <source>
        <dbReference type="SAM" id="Phobius"/>
    </source>
</evidence>
<protein>
    <submittedName>
        <fullName evidence="5">Anoctamin</fullName>
    </submittedName>
</protein>
<feature type="transmembrane region" description="Helical" evidence="2">
    <location>
        <begin position="24"/>
        <end position="46"/>
    </location>
</feature>
<keyword evidence="4" id="KW-1185">Reference proteome</keyword>
<dbReference type="Proteomes" id="UP000271098">
    <property type="component" value="Unassembled WGS sequence"/>
</dbReference>
<feature type="compositionally biased region" description="Polar residues" evidence="1">
    <location>
        <begin position="243"/>
        <end position="252"/>
    </location>
</feature>
<reference evidence="5" key="1">
    <citation type="submission" date="2016-06" db="UniProtKB">
        <authorList>
            <consortium name="WormBaseParasite"/>
        </authorList>
    </citation>
    <scope>IDENTIFICATION</scope>
</reference>
<dbReference type="WBParaSite" id="GPUH_0001402601-mRNA-1">
    <property type="protein sequence ID" value="GPUH_0001402601-mRNA-1"/>
    <property type="gene ID" value="GPUH_0001402601"/>
</dbReference>
<gene>
    <name evidence="3" type="ORF">GPUH_LOCUS14011</name>
</gene>
<dbReference type="AlphaFoldDB" id="A0A183DZ70"/>
<name>A0A183DZ70_9BILA</name>
<evidence type="ECO:0000313" key="5">
    <source>
        <dbReference type="WBParaSite" id="GPUH_0001402601-mRNA-1"/>
    </source>
</evidence>
<organism evidence="5">
    <name type="scientific">Gongylonema pulchrum</name>
    <dbReference type="NCBI Taxonomy" id="637853"/>
    <lineage>
        <taxon>Eukaryota</taxon>
        <taxon>Metazoa</taxon>
        <taxon>Ecdysozoa</taxon>
        <taxon>Nematoda</taxon>
        <taxon>Chromadorea</taxon>
        <taxon>Rhabditida</taxon>
        <taxon>Spirurina</taxon>
        <taxon>Spiruromorpha</taxon>
        <taxon>Spiruroidea</taxon>
        <taxon>Gongylonematidae</taxon>
        <taxon>Gongylonema</taxon>
    </lineage>
</organism>
<evidence type="ECO:0000256" key="1">
    <source>
        <dbReference type="SAM" id="MobiDB-lite"/>
    </source>
</evidence>
<accession>A0A183DZ70</accession>
<keyword evidence="2" id="KW-0472">Membrane</keyword>
<evidence type="ECO:0000313" key="4">
    <source>
        <dbReference type="Proteomes" id="UP000271098"/>
    </source>
</evidence>
<feature type="compositionally biased region" description="Pro residues" evidence="1">
    <location>
        <begin position="267"/>
        <end position="276"/>
    </location>
</feature>
<feature type="region of interest" description="Disordered" evidence="1">
    <location>
        <begin position="156"/>
        <end position="179"/>
    </location>
</feature>
<sequence>MIASLFSYERVTLEDYPLPLRYELVAWLTMVGPLLVVPFAALSTLYDAWRNHMPLLSVFDCSRWRHKHVGGGDTLEPKHATNEDHDYWVYNFYAFLHSVLHQRCKKKRFKTRPSWTFLKEISSCSTSSDNRNFVKLSLFGGPPTVERLEKTNTVIYRPSRGGESRKASQLSSLSSSGKYRPSRYIRANSACQSTSFGKPPPCVLPCTEQGLHLRQTMDCQSESSISITPTGSVQSYSSGFMVNNGTTGSSSANDRHQLPVLRRPGPVKTPPPFNQL</sequence>
<evidence type="ECO:0000313" key="3">
    <source>
        <dbReference type="EMBL" id="VDN23401.1"/>
    </source>
</evidence>
<keyword evidence="2" id="KW-1133">Transmembrane helix</keyword>
<reference evidence="3 4" key="2">
    <citation type="submission" date="2018-11" db="EMBL/GenBank/DDBJ databases">
        <authorList>
            <consortium name="Pathogen Informatics"/>
        </authorList>
    </citation>
    <scope>NUCLEOTIDE SEQUENCE [LARGE SCALE GENOMIC DNA]</scope>
</reference>
<keyword evidence="2" id="KW-0812">Transmembrane</keyword>
<proteinExistence type="predicted"/>
<feature type="region of interest" description="Disordered" evidence="1">
    <location>
        <begin position="243"/>
        <end position="276"/>
    </location>
</feature>